<keyword evidence="5 8" id="KW-1133">Transmembrane helix</keyword>
<dbReference type="AlphaFoldDB" id="A0A8T0B9M6"/>
<feature type="region of interest" description="Disordered" evidence="7">
    <location>
        <begin position="1"/>
        <end position="74"/>
    </location>
</feature>
<dbReference type="GO" id="GO:0016020">
    <property type="term" value="C:membrane"/>
    <property type="evidence" value="ECO:0007669"/>
    <property type="project" value="UniProtKB-SubCell"/>
</dbReference>
<dbReference type="PANTHER" id="PTHR34093:SF1">
    <property type="entry name" value="CHLORIDE CHANNEL CLIC-LIKE PROTEIN 1"/>
    <property type="match status" value="1"/>
</dbReference>
<proteinExistence type="inferred from homology"/>
<keyword evidence="6 8" id="KW-0472">Membrane</keyword>
<dbReference type="InterPro" id="IPR009231">
    <property type="entry name" value="Chloride_chnl_CLIC-like"/>
</dbReference>
<evidence type="ECO:0000256" key="2">
    <source>
        <dbReference type="ARBA" id="ARBA00005944"/>
    </source>
</evidence>
<evidence type="ECO:0000256" key="6">
    <source>
        <dbReference type="ARBA" id="ARBA00023136"/>
    </source>
</evidence>
<protein>
    <recommendedName>
        <fullName evidence="3">Chloride channel CLIC-like protein 1</fullName>
    </recommendedName>
</protein>
<evidence type="ECO:0000256" key="5">
    <source>
        <dbReference type="ARBA" id="ARBA00022989"/>
    </source>
</evidence>
<dbReference type="GO" id="GO:0005783">
    <property type="term" value="C:endoplasmic reticulum"/>
    <property type="evidence" value="ECO:0007669"/>
    <property type="project" value="TreeGrafter"/>
</dbReference>
<reference evidence="9" key="1">
    <citation type="submission" date="2020-08" db="EMBL/GenBank/DDBJ databases">
        <title>Chromosome-level assembly of Southern catfish (Silurus meridionalis) provides insights into visual adaptation to the nocturnal and benthic lifestyles.</title>
        <authorList>
            <person name="Zhang Y."/>
            <person name="Wang D."/>
            <person name="Peng Z."/>
        </authorList>
    </citation>
    <scope>NUCLEOTIDE SEQUENCE</scope>
    <source>
        <strain evidence="9">SWU-2019-XX</strain>
        <tissue evidence="9">Muscle</tissue>
    </source>
</reference>
<accession>A0A8T0B9M6</accession>
<sequence length="329" mass="38331">MKRAASKRKRSFTLKELLDEVMQPDPSELQDLSADSTDSRESYPDFEAASTPSAKSTESEEDSKDPGSGWIVRNGQPNAQTAEIHCDAEVNLSKQMLAEIQKLVNEDSSWRNDSLDDARSKILINFKHHDYESSRKWRFEDAFGVEPDMVIKVMGIFLIIVAIICTEMWSVVSWFVQFKRLFVIYFFISLLWKWYYLYMIAYAEQQAKLAMMENLKDKCTRVKKLDWMDNIKEWIWTTWTVQDDPCKQYYETMYVNPILLVPPTKVVYMTMSILITDPLKHLGEGISKFLKASLKPLPVTLHFPVLLVFALAIVACHFEWFRVFGGKWL</sequence>
<comment type="subcellular location">
    <subcellularLocation>
        <location evidence="1">Membrane</location>
        <topology evidence="1">Multi-pass membrane protein</topology>
    </subcellularLocation>
</comment>
<evidence type="ECO:0000313" key="10">
    <source>
        <dbReference type="Proteomes" id="UP000606274"/>
    </source>
</evidence>
<organism evidence="9 10">
    <name type="scientific">Silurus meridionalis</name>
    <name type="common">Southern catfish</name>
    <name type="synonym">Silurus soldatovi meridionalis</name>
    <dbReference type="NCBI Taxonomy" id="175797"/>
    <lineage>
        <taxon>Eukaryota</taxon>
        <taxon>Metazoa</taxon>
        <taxon>Chordata</taxon>
        <taxon>Craniata</taxon>
        <taxon>Vertebrata</taxon>
        <taxon>Euteleostomi</taxon>
        <taxon>Actinopterygii</taxon>
        <taxon>Neopterygii</taxon>
        <taxon>Teleostei</taxon>
        <taxon>Ostariophysi</taxon>
        <taxon>Siluriformes</taxon>
        <taxon>Siluridae</taxon>
        <taxon>Silurus</taxon>
    </lineage>
</organism>
<gene>
    <name evidence="9" type="ORF">HF521_022645</name>
</gene>
<evidence type="ECO:0000256" key="1">
    <source>
        <dbReference type="ARBA" id="ARBA00004141"/>
    </source>
</evidence>
<feature type="transmembrane region" description="Helical" evidence="8">
    <location>
        <begin position="156"/>
        <end position="176"/>
    </location>
</feature>
<evidence type="ECO:0000256" key="8">
    <source>
        <dbReference type="SAM" id="Phobius"/>
    </source>
</evidence>
<dbReference type="Proteomes" id="UP000606274">
    <property type="component" value="Unassembled WGS sequence"/>
</dbReference>
<evidence type="ECO:0000256" key="3">
    <source>
        <dbReference type="ARBA" id="ARBA00015571"/>
    </source>
</evidence>
<keyword evidence="4 8" id="KW-0812">Transmembrane</keyword>
<comment type="caution">
    <text evidence="9">The sequence shown here is derived from an EMBL/GenBank/DDBJ whole genome shotgun (WGS) entry which is preliminary data.</text>
</comment>
<evidence type="ECO:0000256" key="7">
    <source>
        <dbReference type="SAM" id="MobiDB-lite"/>
    </source>
</evidence>
<evidence type="ECO:0000313" key="9">
    <source>
        <dbReference type="EMBL" id="KAF7703638.1"/>
    </source>
</evidence>
<dbReference type="Pfam" id="PF05934">
    <property type="entry name" value="MCLC"/>
    <property type="match status" value="1"/>
</dbReference>
<evidence type="ECO:0000256" key="4">
    <source>
        <dbReference type="ARBA" id="ARBA00022692"/>
    </source>
</evidence>
<dbReference type="GO" id="GO:0005254">
    <property type="term" value="F:chloride channel activity"/>
    <property type="evidence" value="ECO:0007669"/>
    <property type="project" value="TreeGrafter"/>
</dbReference>
<dbReference type="EMBL" id="JABFDY010000009">
    <property type="protein sequence ID" value="KAF7703638.1"/>
    <property type="molecule type" value="Genomic_DNA"/>
</dbReference>
<feature type="transmembrane region" description="Helical" evidence="8">
    <location>
        <begin position="299"/>
        <end position="320"/>
    </location>
</feature>
<comment type="similarity">
    <text evidence="2">Belongs to the chloride channel MCLC family.</text>
</comment>
<feature type="transmembrane region" description="Helical" evidence="8">
    <location>
        <begin position="182"/>
        <end position="203"/>
    </location>
</feature>
<dbReference type="PANTHER" id="PTHR34093">
    <property type="entry name" value="CHLORIDE CHANNEL CLIC-LIKE PROTEIN 1"/>
    <property type="match status" value="1"/>
</dbReference>
<name>A0A8T0B9M6_SILME</name>
<keyword evidence="10" id="KW-1185">Reference proteome</keyword>
<feature type="compositionally biased region" description="Basic residues" evidence="7">
    <location>
        <begin position="1"/>
        <end position="12"/>
    </location>
</feature>